<sequence length="406" mass="44606">MNALRRGERTIFVAVSKVIVLVLFILLAGISAARGSPIVASLAGVGVFVVAAVLLPVDALRDTLEWFTSGKAGEWAYGGYLRIMPGRSSDDRRGRGQATLSRLLALALTVALVSSLLMTGIGAAQEDSDDRQCATVVHDGYLDDESYVSEFDETASIQSDTENIRTSLEQTDAFVRLKAENPNAYCVDMTVKVHPDIITPADVGELSDTDGDVESTWRNTHDFDRDQSYTEITFRMEPESEVTFAPNRVRVLGVAWKDSATDPSGIFDRVKSTLGEADLEQRTYTFNSSEGAIQTVPLQNDDGKSIDEWQASYRVGDGKWRPITTDSSDPAFYRTVDSGEAVQFHFDTDTYDGGEVEVEFVANPNGVDKATHNYRSYRTSWSDVFNFNFDFLSTVSVTAPAAEVSR</sequence>
<gene>
    <name evidence="2" type="ORF">C489_05668</name>
</gene>
<comment type="caution">
    <text evidence="2">The sequence shown here is derived from an EMBL/GenBank/DDBJ whole genome shotgun (WGS) entry which is preliminary data.</text>
</comment>
<keyword evidence="1" id="KW-0812">Transmembrane</keyword>
<feature type="transmembrane region" description="Helical" evidence="1">
    <location>
        <begin position="12"/>
        <end position="32"/>
    </location>
</feature>
<evidence type="ECO:0000313" key="3">
    <source>
        <dbReference type="Proteomes" id="UP000011632"/>
    </source>
</evidence>
<proteinExistence type="predicted"/>
<name>L9Y416_9EURY</name>
<dbReference type="AlphaFoldDB" id="L9Y416"/>
<keyword evidence="1" id="KW-0472">Membrane</keyword>
<organism evidence="2 3">
    <name type="scientific">Natrinema versiforme JCM 10478</name>
    <dbReference type="NCBI Taxonomy" id="1227496"/>
    <lineage>
        <taxon>Archaea</taxon>
        <taxon>Methanobacteriati</taxon>
        <taxon>Methanobacteriota</taxon>
        <taxon>Stenosarchaea group</taxon>
        <taxon>Halobacteria</taxon>
        <taxon>Halobacteriales</taxon>
        <taxon>Natrialbaceae</taxon>
        <taxon>Natrinema</taxon>
    </lineage>
</organism>
<reference evidence="2 3" key="1">
    <citation type="journal article" date="2014" name="PLoS Genet.">
        <title>Phylogenetically driven sequencing of extremely halophilic archaea reveals strategies for static and dynamic osmo-response.</title>
        <authorList>
            <person name="Becker E.A."/>
            <person name="Seitzer P.M."/>
            <person name="Tritt A."/>
            <person name="Larsen D."/>
            <person name="Krusor M."/>
            <person name="Yao A.I."/>
            <person name="Wu D."/>
            <person name="Madern D."/>
            <person name="Eisen J.A."/>
            <person name="Darling A.E."/>
            <person name="Facciotti M.T."/>
        </authorList>
    </citation>
    <scope>NUCLEOTIDE SEQUENCE [LARGE SCALE GENOMIC DNA]</scope>
    <source>
        <strain evidence="2 3">JCM 10478</strain>
    </source>
</reference>
<keyword evidence="1" id="KW-1133">Transmembrane helix</keyword>
<dbReference type="Proteomes" id="UP000011632">
    <property type="component" value="Unassembled WGS sequence"/>
</dbReference>
<protein>
    <submittedName>
        <fullName evidence="2">Uncharacterized protein</fullName>
    </submittedName>
</protein>
<keyword evidence="3" id="KW-1185">Reference proteome</keyword>
<evidence type="ECO:0000313" key="2">
    <source>
        <dbReference type="EMBL" id="ELY68829.1"/>
    </source>
</evidence>
<dbReference type="STRING" id="1227496.C489_05668"/>
<feature type="transmembrane region" description="Helical" evidence="1">
    <location>
        <begin position="38"/>
        <end position="57"/>
    </location>
</feature>
<dbReference type="PATRIC" id="fig|1227496.3.peg.1144"/>
<dbReference type="EMBL" id="AOID01000019">
    <property type="protein sequence ID" value="ELY68829.1"/>
    <property type="molecule type" value="Genomic_DNA"/>
</dbReference>
<evidence type="ECO:0000256" key="1">
    <source>
        <dbReference type="SAM" id="Phobius"/>
    </source>
</evidence>
<accession>L9Y416</accession>
<feature type="transmembrane region" description="Helical" evidence="1">
    <location>
        <begin position="103"/>
        <end position="124"/>
    </location>
</feature>